<proteinExistence type="predicted"/>
<name>A0A8J5JVG3_HOMAM</name>
<sequence length="115" mass="12977">MVTVGKSEVSCTLDERLPSTPTIDLSSNTIDVDNEWNNLRLSIYEVAKDILGTTRPRHRDWLGENADGIYNLLATKNKANDALLSNPQSTALRANWCSLRAEAEGTLRNMENEWW</sequence>
<keyword evidence="2" id="KW-1185">Reference proteome</keyword>
<dbReference type="EMBL" id="JAHLQT010024786">
    <property type="protein sequence ID" value="KAG7165167.1"/>
    <property type="molecule type" value="Genomic_DNA"/>
</dbReference>
<dbReference type="Proteomes" id="UP000747542">
    <property type="component" value="Unassembled WGS sequence"/>
</dbReference>
<protein>
    <submittedName>
        <fullName evidence="1">Uncharacterized protein</fullName>
    </submittedName>
</protein>
<evidence type="ECO:0000313" key="2">
    <source>
        <dbReference type="Proteomes" id="UP000747542"/>
    </source>
</evidence>
<comment type="caution">
    <text evidence="1">The sequence shown here is derived from an EMBL/GenBank/DDBJ whole genome shotgun (WGS) entry which is preliminary data.</text>
</comment>
<evidence type="ECO:0000313" key="1">
    <source>
        <dbReference type="EMBL" id="KAG7165167.1"/>
    </source>
</evidence>
<organism evidence="1 2">
    <name type="scientific">Homarus americanus</name>
    <name type="common">American lobster</name>
    <dbReference type="NCBI Taxonomy" id="6706"/>
    <lineage>
        <taxon>Eukaryota</taxon>
        <taxon>Metazoa</taxon>
        <taxon>Ecdysozoa</taxon>
        <taxon>Arthropoda</taxon>
        <taxon>Crustacea</taxon>
        <taxon>Multicrustacea</taxon>
        <taxon>Malacostraca</taxon>
        <taxon>Eumalacostraca</taxon>
        <taxon>Eucarida</taxon>
        <taxon>Decapoda</taxon>
        <taxon>Pleocyemata</taxon>
        <taxon>Astacidea</taxon>
        <taxon>Nephropoidea</taxon>
        <taxon>Nephropidae</taxon>
        <taxon>Homarus</taxon>
    </lineage>
</organism>
<accession>A0A8J5JVG3</accession>
<dbReference type="AlphaFoldDB" id="A0A8J5JVG3"/>
<gene>
    <name evidence="1" type="ORF">Hamer_G021687</name>
</gene>
<reference evidence="1" key="1">
    <citation type="journal article" date="2021" name="Sci. Adv.">
        <title>The American lobster genome reveals insights on longevity, neural, and immune adaptations.</title>
        <authorList>
            <person name="Polinski J.M."/>
            <person name="Zimin A.V."/>
            <person name="Clark K.F."/>
            <person name="Kohn A.B."/>
            <person name="Sadowski N."/>
            <person name="Timp W."/>
            <person name="Ptitsyn A."/>
            <person name="Khanna P."/>
            <person name="Romanova D.Y."/>
            <person name="Williams P."/>
            <person name="Greenwood S.J."/>
            <person name="Moroz L.L."/>
            <person name="Walt D.R."/>
            <person name="Bodnar A.G."/>
        </authorList>
    </citation>
    <scope>NUCLEOTIDE SEQUENCE</scope>
    <source>
        <strain evidence="1">GMGI-L3</strain>
    </source>
</reference>